<dbReference type="RefSeq" id="WP_011889509.1">
    <property type="nucleotide sequence ID" value="NZ_CP041698.1"/>
</dbReference>
<accession>A0A432AU16</accession>
<dbReference type="AlphaFoldDB" id="A0A432AU16"/>
<evidence type="ECO:0000256" key="5">
    <source>
        <dbReference type="HAMAP-Rule" id="MF_01333"/>
    </source>
</evidence>
<dbReference type="GO" id="GO:1990904">
    <property type="term" value="C:ribonucleoprotein complex"/>
    <property type="evidence" value="ECO:0007669"/>
    <property type="project" value="UniProtKB-KW"/>
</dbReference>
<dbReference type="InterPro" id="IPR022803">
    <property type="entry name" value="Ribosomal_uL5_dom_sf"/>
</dbReference>
<proteinExistence type="inferred from homology"/>
<dbReference type="Gene3D" id="3.30.1440.10">
    <property type="match status" value="1"/>
</dbReference>
<keyword evidence="5" id="KW-0694">RNA-binding</keyword>
<evidence type="ECO:0000256" key="6">
    <source>
        <dbReference type="RuleBase" id="RU003930"/>
    </source>
</evidence>
<dbReference type="InterPro" id="IPR002132">
    <property type="entry name" value="Ribosomal_uL5"/>
</dbReference>
<evidence type="ECO:0000313" key="10">
    <source>
        <dbReference type="EMBL" id="RTY37813.1"/>
    </source>
</evidence>
<evidence type="ECO:0000313" key="11">
    <source>
        <dbReference type="Proteomes" id="UP000279908"/>
    </source>
</evidence>
<comment type="subunit">
    <text evidence="5">Part of the 50S ribosomal subunit; part of the 5S rRNA/L5/L18/L25 subcomplex. Contacts the 5S rRNA and the P site tRNA. Forms a bridge to the 30S subunit in the 70S ribosome.</text>
</comment>
<dbReference type="GO" id="GO:0006412">
    <property type="term" value="P:translation"/>
    <property type="evidence" value="ECO:0007669"/>
    <property type="project" value="UniProtKB-UniRule"/>
</dbReference>
<evidence type="ECO:0000259" key="7">
    <source>
        <dbReference type="Pfam" id="PF00281"/>
    </source>
</evidence>
<evidence type="ECO:0000313" key="9">
    <source>
        <dbReference type="EMBL" id="MWV53526.1"/>
    </source>
</evidence>
<gene>
    <name evidence="5 9" type="primary">rplE</name>
    <name evidence="10" type="ORF">EKD02_05820</name>
    <name evidence="9" type="ORF">GJ685_00430</name>
</gene>
<dbReference type="PANTHER" id="PTHR11994">
    <property type="entry name" value="60S RIBOSOMAL PROTEIN L11-RELATED"/>
    <property type="match status" value="1"/>
</dbReference>
<dbReference type="Proteomes" id="UP000489351">
    <property type="component" value="Unassembled WGS sequence"/>
</dbReference>
<dbReference type="NCBIfam" id="NF000585">
    <property type="entry name" value="PRK00010.1"/>
    <property type="match status" value="1"/>
</dbReference>
<dbReference type="GO" id="GO:0005840">
    <property type="term" value="C:ribosome"/>
    <property type="evidence" value="ECO:0007669"/>
    <property type="project" value="UniProtKB-KW"/>
</dbReference>
<dbReference type="PIRSF" id="PIRSF002161">
    <property type="entry name" value="Ribosomal_L5"/>
    <property type="match status" value="1"/>
</dbReference>
<evidence type="ECO:0000259" key="8">
    <source>
        <dbReference type="Pfam" id="PF00673"/>
    </source>
</evidence>
<evidence type="ECO:0000256" key="1">
    <source>
        <dbReference type="ARBA" id="ARBA00008553"/>
    </source>
</evidence>
<keyword evidence="5" id="KW-0820">tRNA-binding</keyword>
<protein>
    <recommendedName>
        <fullName evidence="4 5">Large ribosomal subunit protein uL5</fullName>
    </recommendedName>
</protein>
<dbReference type="GO" id="GO:0003735">
    <property type="term" value="F:structural constituent of ribosome"/>
    <property type="evidence" value="ECO:0007669"/>
    <property type="project" value="InterPro"/>
</dbReference>
<dbReference type="Pfam" id="PF00281">
    <property type="entry name" value="Ribosomal_L5"/>
    <property type="match status" value="1"/>
</dbReference>
<dbReference type="GO" id="GO:0019843">
    <property type="term" value="F:rRNA binding"/>
    <property type="evidence" value="ECO:0007669"/>
    <property type="project" value="UniProtKB-UniRule"/>
</dbReference>
<dbReference type="EMBL" id="RXYK01000007">
    <property type="protein sequence ID" value="RTY37813.1"/>
    <property type="molecule type" value="Genomic_DNA"/>
</dbReference>
<keyword evidence="12" id="KW-1185">Reference proteome</keyword>
<name>A0A432AU16_CHLPH</name>
<dbReference type="InterPro" id="IPR031310">
    <property type="entry name" value="Ribosomal_uL5_N"/>
</dbReference>
<dbReference type="SMR" id="A0A432AU16"/>
<dbReference type="HAMAP" id="MF_01333_B">
    <property type="entry name" value="Ribosomal_uL5_B"/>
    <property type="match status" value="1"/>
</dbReference>
<reference evidence="10 11" key="1">
    <citation type="submission" date="2018-12" db="EMBL/GenBank/DDBJ databases">
        <authorList>
            <person name="Lunina O.N."/>
            <person name="Grouzdev D.S."/>
            <person name="Gorlenko V.M."/>
            <person name="Savvichev A.S."/>
        </authorList>
    </citation>
    <scope>NUCLEOTIDE SEQUENCE [LARGE SCALE GENOMIC DNA]</scope>
    <source>
        <strain evidence="10 11">BrKhr-17</strain>
    </source>
</reference>
<sequence length="198" mass="22238">MAQKKEEAAATPAAPTAARLQTLYHEKVVSALTERFKYDNVMNVPKLKKISINIGVGEAASEPKLLETALQELSQITGQKPQIRKSKKAISNFKLREGQAIGCRVTLRRKAMYEFFDRFVSIAVPRIRDFRGLPDTSFDGRGNYTVGVREQIIFPEIDIDKVPRIQGMDISFVTSATTDEEAFVLLTELGMPFKKKNN</sequence>
<dbReference type="FunFam" id="3.30.1440.10:FF:000001">
    <property type="entry name" value="50S ribosomal protein L5"/>
    <property type="match status" value="1"/>
</dbReference>
<keyword evidence="2 5" id="KW-0689">Ribosomal protein</keyword>
<dbReference type="OMA" id="PIGCAVT"/>
<keyword evidence="3 5" id="KW-0687">Ribonucleoprotein</keyword>
<dbReference type="Pfam" id="PF00673">
    <property type="entry name" value="Ribosomal_L5_C"/>
    <property type="match status" value="1"/>
</dbReference>
<dbReference type="InterPro" id="IPR031309">
    <property type="entry name" value="Ribosomal_uL5_C"/>
</dbReference>
<organism evidence="10 11">
    <name type="scientific">Chlorobium phaeovibrioides</name>
    <dbReference type="NCBI Taxonomy" id="1094"/>
    <lineage>
        <taxon>Bacteria</taxon>
        <taxon>Pseudomonadati</taxon>
        <taxon>Chlorobiota</taxon>
        <taxon>Chlorobiia</taxon>
        <taxon>Chlorobiales</taxon>
        <taxon>Chlorobiaceae</taxon>
        <taxon>Chlorobium/Pelodictyon group</taxon>
        <taxon>Chlorobium</taxon>
    </lineage>
</organism>
<dbReference type="GO" id="GO:0000049">
    <property type="term" value="F:tRNA binding"/>
    <property type="evidence" value="ECO:0007669"/>
    <property type="project" value="UniProtKB-UniRule"/>
</dbReference>
<dbReference type="EMBL" id="WUBZ01000001">
    <property type="protein sequence ID" value="MWV53526.1"/>
    <property type="molecule type" value="Genomic_DNA"/>
</dbReference>
<dbReference type="SUPFAM" id="SSF55282">
    <property type="entry name" value="RL5-like"/>
    <property type="match status" value="1"/>
</dbReference>
<keyword evidence="5" id="KW-0699">rRNA-binding</keyword>
<evidence type="ECO:0000256" key="3">
    <source>
        <dbReference type="ARBA" id="ARBA00023274"/>
    </source>
</evidence>
<feature type="domain" description="Large ribosomal subunit protein uL5 N-terminal" evidence="7">
    <location>
        <begin position="40"/>
        <end position="96"/>
    </location>
</feature>
<evidence type="ECO:0000256" key="2">
    <source>
        <dbReference type="ARBA" id="ARBA00022980"/>
    </source>
</evidence>
<dbReference type="InterPro" id="IPR020930">
    <property type="entry name" value="Ribosomal_uL5_bac-type"/>
</dbReference>
<comment type="similarity">
    <text evidence="1 5 6">Belongs to the universal ribosomal protein uL5 family.</text>
</comment>
<comment type="function">
    <text evidence="5">This is 1 of the proteins that bind and probably mediate the attachment of the 5S RNA into the large ribosomal subunit, where it forms part of the central protuberance. In the 70S ribosome it contacts protein S13 of the 30S subunit (bridge B1b), connecting the 2 subunits; this bridge is implicated in subunit movement. Contacts the P site tRNA; the 5S rRNA and some of its associated proteins might help stabilize positioning of ribosome-bound tRNAs.</text>
</comment>
<feature type="domain" description="Large ribosomal subunit protein uL5 C-terminal" evidence="8">
    <location>
        <begin position="101"/>
        <end position="193"/>
    </location>
</feature>
<reference evidence="9 12" key="2">
    <citation type="submission" date="2019-11" db="EMBL/GenBank/DDBJ databases">
        <title>Green- and brown-colored morphotypes of Chlorobia in the stratified aquatic ecosystems of Kandalaksha Gulf (White Sea): A model for study of the accessory genome evolution.</title>
        <authorList>
            <person name="Grouzdev D.S."/>
        </authorList>
    </citation>
    <scope>NUCLEOTIDE SEQUENCE [LARGE SCALE GENOMIC DNA]</scope>
    <source>
        <strain evidence="9 12">ZM</strain>
    </source>
</reference>
<dbReference type="Proteomes" id="UP000279908">
    <property type="component" value="Unassembled WGS sequence"/>
</dbReference>
<evidence type="ECO:0000256" key="4">
    <source>
        <dbReference type="ARBA" id="ARBA00035245"/>
    </source>
</evidence>
<evidence type="ECO:0000313" key="12">
    <source>
        <dbReference type="Proteomes" id="UP000489351"/>
    </source>
</evidence>
<comment type="caution">
    <text evidence="10">The sequence shown here is derived from an EMBL/GenBank/DDBJ whole genome shotgun (WGS) entry which is preliminary data.</text>
</comment>